<accession>A0A6A4KZA6</accession>
<proteinExistence type="predicted"/>
<dbReference type="GO" id="GO:0004672">
    <property type="term" value="F:protein kinase activity"/>
    <property type="evidence" value="ECO:0007669"/>
    <property type="project" value="InterPro"/>
</dbReference>
<keyword evidence="1" id="KW-0067">ATP-binding</keyword>
<organism evidence="3 4">
    <name type="scientific">Rhododendron williamsianum</name>
    <dbReference type="NCBI Taxonomy" id="262921"/>
    <lineage>
        <taxon>Eukaryota</taxon>
        <taxon>Viridiplantae</taxon>
        <taxon>Streptophyta</taxon>
        <taxon>Embryophyta</taxon>
        <taxon>Tracheophyta</taxon>
        <taxon>Spermatophyta</taxon>
        <taxon>Magnoliopsida</taxon>
        <taxon>eudicotyledons</taxon>
        <taxon>Gunneridae</taxon>
        <taxon>Pentapetalae</taxon>
        <taxon>asterids</taxon>
        <taxon>Ericales</taxon>
        <taxon>Ericaceae</taxon>
        <taxon>Ericoideae</taxon>
        <taxon>Rhodoreae</taxon>
        <taxon>Rhododendron</taxon>
    </lineage>
</organism>
<dbReference type="SUPFAM" id="SSF56112">
    <property type="entry name" value="Protein kinase-like (PK-like)"/>
    <property type="match status" value="1"/>
</dbReference>
<dbReference type="PANTHER" id="PTHR27006">
    <property type="entry name" value="PROMASTIGOTE SURFACE ANTIGEN PROTEIN PSA"/>
    <property type="match status" value="1"/>
</dbReference>
<dbReference type="OrthoDB" id="4062651at2759"/>
<dbReference type="InterPro" id="IPR001245">
    <property type="entry name" value="Ser-Thr/Tyr_kinase_cat_dom"/>
</dbReference>
<evidence type="ECO:0000259" key="2">
    <source>
        <dbReference type="PROSITE" id="PS50011"/>
    </source>
</evidence>
<dbReference type="Proteomes" id="UP000428333">
    <property type="component" value="Linkage Group LG10"/>
</dbReference>
<dbReference type="AlphaFoldDB" id="A0A6A4KZA6"/>
<feature type="binding site" evidence="1">
    <location>
        <position position="50"/>
    </location>
    <ligand>
        <name>ATP</name>
        <dbReference type="ChEBI" id="CHEBI:30616"/>
    </ligand>
</feature>
<sequence>MFNPKQVSMAELLKATHNFSPNLIIGHGSFGLVYKARLPHAGLSTVAVKKLSPDEFQGFREFGAEMEIPSKLRHPNIITILGFCSTYRVEAAFVLEDQNQDFRDTQVVEAAFVLGDQNQDCQRRSQFRARLIDVPVNNGLDDLGVSAILILVFQHEGSLDLDVSDRVPSGNHWSRLSFSTYS</sequence>
<feature type="domain" description="Protein kinase" evidence="2">
    <location>
        <begin position="19"/>
        <end position="182"/>
    </location>
</feature>
<dbReference type="Gene3D" id="3.30.200.20">
    <property type="entry name" value="Phosphorylase Kinase, domain 1"/>
    <property type="match status" value="1"/>
</dbReference>
<reference evidence="3 4" key="1">
    <citation type="journal article" date="2019" name="Genome Biol. Evol.">
        <title>The Rhododendron genome and chromosomal organization provide insight into shared whole-genome duplications across the heath family (Ericaceae).</title>
        <authorList>
            <person name="Soza V.L."/>
            <person name="Lindsley D."/>
            <person name="Waalkes A."/>
            <person name="Ramage E."/>
            <person name="Patwardhan R.P."/>
            <person name="Burton J.N."/>
            <person name="Adey A."/>
            <person name="Kumar A."/>
            <person name="Qiu R."/>
            <person name="Shendure J."/>
            <person name="Hall B."/>
        </authorList>
    </citation>
    <scope>NUCLEOTIDE SEQUENCE [LARGE SCALE GENOMIC DNA]</scope>
    <source>
        <strain evidence="3">RSF 1966-606</strain>
    </source>
</reference>
<evidence type="ECO:0000313" key="3">
    <source>
        <dbReference type="EMBL" id="KAE9450572.1"/>
    </source>
</evidence>
<dbReference type="InterPro" id="IPR017441">
    <property type="entry name" value="Protein_kinase_ATP_BS"/>
</dbReference>
<dbReference type="PANTHER" id="PTHR27006:SF604">
    <property type="entry name" value="PROTEIN KINASE DOMAIN-CONTAINING PROTEIN"/>
    <property type="match status" value="1"/>
</dbReference>
<protein>
    <recommendedName>
        <fullName evidence="2">Protein kinase domain-containing protein</fullName>
    </recommendedName>
</protein>
<keyword evidence="4" id="KW-1185">Reference proteome</keyword>
<dbReference type="InterPro" id="IPR000719">
    <property type="entry name" value="Prot_kinase_dom"/>
</dbReference>
<dbReference type="PROSITE" id="PS00107">
    <property type="entry name" value="PROTEIN_KINASE_ATP"/>
    <property type="match status" value="1"/>
</dbReference>
<gene>
    <name evidence="3" type="ORF">C3L33_17528</name>
</gene>
<dbReference type="Pfam" id="PF07714">
    <property type="entry name" value="PK_Tyr_Ser-Thr"/>
    <property type="match status" value="1"/>
</dbReference>
<dbReference type="EMBL" id="QEFC01002792">
    <property type="protein sequence ID" value="KAE9450572.1"/>
    <property type="molecule type" value="Genomic_DNA"/>
</dbReference>
<keyword evidence="1" id="KW-0547">Nucleotide-binding</keyword>
<dbReference type="PROSITE" id="PS50011">
    <property type="entry name" value="PROTEIN_KINASE_DOM"/>
    <property type="match status" value="1"/>
</dbReference>
<dbReference type="InterPro" id="IPR011009">
    <property type="entry name" value="Kinase-like_dom_sf"/>
</dbReference>
<evidence type="ECO:0000256" key="1">
    <source>
        <dbReference type="PROSITE-ProRule" id="PRU10141"/>
    </source>
</evidence>
<dbReference type="GO" id="GO:0005524">
    <property type="term" value="F:ATP binding"/>
    <property type="evidence" value="ECO:0007669"/>
    <property type="project" value="UniProtKB-UniRule"/>
</dbReference>
<name>A0A6A4KZA6_9ERIC</name>
<feature type="non-terminal residue" evidence="3">
    <location>
        <position position="1"/>
    </location>
</feature>
<evidence type="ECO:0000313" key="4">
    <source>
        <dbReference type="Proteomes" id="UP000428333"/>
    </source>
</evidence>
<comment type="caution">
    <text evidence="3">The sequence shown here is derived from an EMBL/GenBank/DDBJ whole genome shotgun (WGS) entry which is preliminary data.</text>
</comment>